<dbReference type="AlphaFoldDB" id="A0A2W2CT65"/>
<sequence length="347" mass="35796">MRRGGRAVRARAARRRGVPGRRRRAGTGAGPGQGGRVLRRPAGLLRRPPLRRGLGRAAEDADREDPQDRDPRPRRRAAHVGSQPRGVAVNGARFDGRVVLVAGGSGGVGAATVRRLAAEGADVGVLYRSRAEVADGLVTEVENAGRRAVAVRADLADPDEAGAAVTEVSEKLGGLDAVVSTVGATAHMTPFLDVDDELIDRTIGAELKSAFHCTRAALPAMLARGRGAFVFVGSDSGKVGASGEAISAACRGGLIAFAKSIAREYARSGVRANVVCPGPINTELWQGLLAREDELSQRLAAGLIRGVPLKRVAEPAEVAAAAVFLASDDASFVTGQALSASGGLTMS</sequence>
<feature type="region of interest" description="Disordered" evidence="3">
    <location>
        <begin position="1"/>
        <end position="87"/>
    </location>
</feature>
<dbReference type="Proteomes" id="UP000248764">
    <property type="component" value="Unassembled WGS sequence"/>
</dbReference>
<dbReference type="PRINTS" id="PR00081">
    <property type="entry name" value="GDHRDH"/>
</dbReference>
<organism evidence="4 5">
    <name type="scientific">Jiangella anatolica</name>
    <dbReference type="NCBI Taxonomy" id="2670374"/>
    <lineage>
        <taxon>Bacteria</taxon>
        <taxon>Bacillati</taxon>
        <taxon>Actinomycetota</taxon>
        <taxon>Actinomycetes</taxon>
        <taxon>Jiangellales</taxon>
        <taxon>Jiangellaceae</taxon>
        <taxon>Jiangella</taxon>
    </lineage>
</organism>
<keyword evidence="2" id="KW-0560">Oxidoreductase</keyword>
<evidence type="ECO:0000256" key="2">
    <source>
        <dbReference type="ARBA" id="ARBA00023002"/>
    </source>
</evidence>
<feature type="compositionally biased region" description="Basic and acidic residues" evidence="3">
    <location>
        <begin position="57"/>
        <end position="71"/>
    </location>
</feature>
<comment type="similarity">
    <text evidence="1">Belongs to the short-chain dehydrogenases/reductases (SDR) family.</text>
</comment>
<proteinExistence type="inferred from homology"/>
<dbReference type="Pfam" id="PF13561">
    <property type="entry name" value="adh_short_C2"/>
    <property type="match status" value="1"/>
</dbReference>
<evidence type="ECO:0000313" key="4">
    <source>
        <dbReference type="EMBL" id="PZF83353.1"/>
    </source>
</evidence>
<feature type="compositionally biased region" description="Basic residues" evidence="3">
    <location>
        <begin position="1"/>
        <end position="25"/>
    </location>
</feature>
<evidence type="ECO:0000256" key="1">
    <source>
        <dbReference type="ARBA" id="ARBA00006484"/>
    </source>
</evidence>
<name>A0A2W2CT65_9ACTN</name>
<dbReference type="SUPFAM" id="SSF51735">
    <property type="entry name" value="NAD(P)-binding Rossmann-fold domains"/>
    <property type="match status" value="1"/>
</dbReference>
<keyword evidence="5" id="KW-1185">Reference proteome</keyword>
<dbReference type="GO" id="GO:0016491">
    <property type="term" value="F:oxidoreductase activity"/>
    <property type="evidence" value="ECO:0007669"/>
    <property type="project" value="UniProtKB-KW"/>
</dbReference>
<reference evidence="4 5" key="1">
    <citation type="submission" date="2018-01" db="EMBL/GenBank/DDBJ databases">
        <title>Draft genome sequence of Jiangella sp. GTF31.</title>
        <authorList>
            <person name="Sahin N."/>
            <person name="Ay H."/>
            <person name="Saygin H."/>
        </authorList>
    </citation>
    <scope>NUCLEOTIDE SEQUENCE [LARGE SCALE GENOMIC DNA]</scope>
    <source>
        <strain evidence="4 5">GTF31</strain>
    </source>
</reference>
<comment type="caution">
    <text evidence="4">The sequence shown here is derived from an EMBL/GenBank/DDBJ whole genome shotgun (WGS) entry which is preliminary data.</text>
</comment>
<evidence type="ECO:0000256" key="3">
    <source>
        <dbReference type="SAM" id="MobiDB-lite"/>
    </source>
</evidence>
<dbReference type="PANTHER" id="PTHR24321:SF8">
    <property type="entry name" value="ESTRADIOL 17-BETA-DEHYDROGENASE 8-RELATED"/>
    <property type="match status" value="1"/>
</dbReference>
<evidence type="ECO:0000313" key="5">
    <source>
        <dbReference type="Proteomes" id="UP000248764"/>
    </source>
</evidence>
<dbReference type="InterPro" id="IPR002347">
    <property type="entry name" value="SDR_fam"/>
</dbReference>
<gene>
    <name evidence="4" type="ORF">C1I92_13000</name>
</gene>
<dbReference type="InterPro" id="IPR036291">
    <property type="entry name" value="NAD(P)-bd_dom_sf"/>
</dbReference>
<protein>
    <submittedName>
        <fullName evidence="4">NAD(P)-dependent oxidoreductase</fullName>
    </submittedName>
</protein>
<dbReference type="PANTHER" id="PTHR24321">
    <property type="entry name" value="DEHYDROGENASES, SHORT CHAIN"/>
    <property type="match status" value="1"/>
</dbReference>
<dbReference type="EMBL" id="POTW01000026">
    <property type="protein sequence ID" value="PZF83353.1"/>
    <property type="molecule type" value="Genomic_DNA"/>
</dbReference>
<dbReference type="Gene3D" id="3.40.50.720">
    <property type="entry name" value="NAD(P)-binding Rossmann-like Domain"/>
    <property type="match status" value="1"/>
</dbReference>
<dbReference type="FunFam" id="3.40.50.720:FF:000084">
    <property type="entry name" value="Short-chain dehydrogenase reductase"/>
    <property type="match status" value="1"/>
</dbReference>
<accession>A0A2W2CT65</accession>